<dbReference type="InterPro" id="IPR027383">
    <property type="entry name" value="Znf_put"/>
</dbReference>
<dbReference type="Proteomes" id="UP000509222">
    <property type="component" value="Chromosome"/>
</dbReference>
<evidence type="ECO:0000313" key="4">
    <source>
        <dbReference type="EMBL" id="QKX52236.1"/>
    </source>
</evidence>
<dbReference type="Pfam" id="PF13490">
    <property type="entry name" value="zf-HC2"/>
    <property type="match status" value="1"/>
</dbReference>
<organism evidence="4 5">
    <name type="scientific">Planococcus glaciei</name>
    <dbReference type="NCBI Taxonomy" id="459472"/>
    <lineage>
        <taxon>Bacteria</taxon>
        <taxon>Bacillati</taxon>
        <taxon>Bacillota</taxon>
        <taxon>Bacilli</taxon>
        <taxon>Bacillales</taxon>
        <taxon>Caryophanaceae</taxon>
        <taxon>Planococcus</taxon>
    </lineage>
</organism>
<accession>A0A7H8QE63</accession>
<comment type="similarity">
    <text evidence="1">Belongs to the zinc-associated anti-sigma factor (ZAS) superfamily. Anti-sigma-W factor family.</text>
</comment>
<dbReference type="RefSeq" id="WP_176294980.1">
    <property type="nucleotide sequence ID" value="NZ_CP051177.1"/>
</dbReference>
<proteinExistence type="inferred from homology"/>
<dbReference type="AlphaFoldDB" id="A0A7H8QE63"/>
<dbReference type="InterPro" id="IPR041916">
    <property type="entry name" value="Anti_sigma_zinc_sf"/>
</dbReference>
<evidence type="ECO:0000313" key="5">
    <source>
        <dbReference type="Proteomes" id="UP000509222"/>
    </source>
</evidence>
<gene>
    <name evidence="4" type="ORF">HF394_17570</name>
</gene>
<dbReference type="EMBL" id="CP051177">
    <property type="protein sequence ID" value="QKX52236.1"/>
    <property type="molecule type" value="Genomic_DNA"/>
</dbReference>
<evidence type="ECO:0000259" key="3">
    <source>
        <dbReference type="Pfam" id="PF13490"/>
    </source>
</evidence>
<evidence type="ECO:0000256" key="1">
    <source>
        <dbReference type="ARBA" id="ARBA00024353"/>
    </source>
</evidence>
<name>A0A7H8QE63_9BACL</name>
<keyword evidence="5" id="KW-1185">Reference proteome</keyword>
<feature type="domain" description="Putative zinc-finger" evidence="3">
    <location>
        <begin position="8"/>
        <end position="36"/>
    </location>
</feature>
<dbReference type="Gene3D" id="1.10.10.1320">
    <property type="entry name" value="Anti-sigma factor, zinc-finger domain"/>
    <property type="match status" value="1"/>
</dbReference>
<protein>
    <recommendedName>
        <fullName evidence="2">Anti-sigma-W factor RsiW</fullName>
    </recommendedName>
</protein>
<sequence>MICRDVGRLQAYLDGEVSREEKKQIMKHLENCQACRRSILELQQLNSFCEKNLEAKEVPLDLEVAWAQFEENLQYGGSRKTAAVQEMKNRKGWSTLKTKTKRLLVSGAIAAALFSTLAHPQVRVEANQFLSLFRVNDFEIVTLTQNDLQEIESWVSENKEGTLDLKDIGQLEMSKSAAEATYFESKQAAETAGHAVPALGDFEVEGVNVMPASTITFTLDVEKANRMLSQLGSGQQFDALLDGKPFSLATSEAVHTDYSMNGQYVSYMHTQSPEITVPDGVSIEQLRTTLLSLPFLPENVKTQIAGIDNIESTLPIPYAQTEGSEMTEVQVGDGEGFAVESDEHSYIVWQADGEIHTIFAEGSVSAEELVDLSEQVNE</sequence>
<reference evidence="5" key="1">
    <citation type="submission" date="2020-06" db="EMBL/GenBank/DDBJ databases">
        <title>Isolation of Planomicrobium glaciei.</title>
        <authorList>
            <person name="Malisova L."/>
            <person name="Safrankova R."/>
            <person name="Jakubu V."/>
            <person name="Spanelova P."/>
        </authorList>
    </citation>
    <scope>NUCLEOTIDE SEQUENCE [LARGE SCALE GENOMIC DNA]</scope>
    <source>
        <strain evidence="5">NRL-ATB46093</strain>
    </source>
</reference>
<evidence type="ECO:0000256" key="2">
    <source>
        <dbReference type="ARBA" id="ARBA00024438"/>
    </source>
</evidence>